<sequence length="171" mass="19578">MNDEAESQVSDVLSSPAKMSLLWTQHEAELQRTMDLLGQTKQLIQEIETEMTQTPTTAVVRQGLPLYTLGTTRQRVAEVAAVMTQLDPLFSKTHRQISNFQADNDVTSNGASQAFSHWQERVEKMTSREREHELRELRLQDDAESKRLKQDLELVSRSIRARARESSGRPR</sequence>
<dbReference type="Proteomes" id="UP000799421">
    <property type="component" value="Unassembled WGS sequence"/>
</dbReference>
<organism evidence="1 2">
    <name type="scientific">Piedraia hortae CBS 480.64</name>
    <dbReference type="NCBI Taxonomy" id="1314780"/>
    <lineage>
        <taxon>Eukaryota</taxon>
        <taxon>Fungi</taxon>
        <taxon>Dikarya</taxon>
        <taxon>Ascomycota</taxon>
        <taxon>Pezizomycotina</taxon>
        <taxon>Dothideomycetes</taxon>
        <taxon>Dothideomycetidae</taxon>
        <taxon>Capnodiales</taxon>
        <taxon>Piedraiaceae</taxon>
        <taxon>Piedraia</taxon>
    </lineage>
</organism>
<reference evidence="1" key="1">
    <citation type="journal article" date="2020" name="Stud. Mycol.">
        <title>101 Dothideomycetes genomes: a test case for predicting lifestyles and emergence of pathogens.</title>
        <authorList>
            <person name="Haridas S."/>
            <person name="Albert R."/>
            <person name="Binder M."/>
            <person name="Bloem J."/>
            <person name="Labutti K."/>
            <person name="Salamov A."/>
            <person name="Andreopoulos B."/>
            <person name="Baker S."/>
            <person name="Barry K."/>
            <person name="Bills G."/>
            <person name="Bluhm B."/>
            <person name="Cannon C."/>
            <person name="Castanera R."/>
            <person name="Culley D."/>
            <person name="Daum C."/>
            <person name="Ezra D."/>
            <person name="Gonzalez J."/>
            <person name="Henrissat B."/>
            <person name="Kuo A."/>
            <person name="Liang C."/>
            <person name="Lipzen A."/>
            <person name="Lutzoni F."/>
            <person name="Magnuson J."/>
            <person name="Mondo S."/>
            <person name="Nolan M."/>
            <person name="Ohm R."/>
            <person name="Pangilinan J."/>
            <person name="Park H.-J."/>
            <person name="Ramirez L."/>
            <person name="Alfaro M."/>
            <person name="Sun H."/>
            <person name="Tritt A."/>
            <person name="Yoshinaga Y."/>
            <person name="Zwiers L.-H."/>
            <person name="Turgeon B."/>
            <person name="Goodwin S."/>
            <person name="Spatafora J."/>
            <person name="Crous P."/>
            <person name="Grigoriev I."/>
        </authorList>
    </citation>
    <scope>NUCLEOTIDE SEQUENCE</scope>
    <source>
        <strain evidence="1">CBS 480.64</strain>
    </source>
</reference>
<dbReference type="EMBL" id="MU005983">
    <property type="protein sequence ID" value="KAF2860350.1"/>
    <property type="molecule type" value="Genomic_DNA"/>
</dbReference>
<protein>
    <submittedName>
        <fullName evidence="1">Uncharacterized protein</fullName>
    </submittedName>
</protein>
<name>A0A6A7BYR0_9PEZI</name>
<dbReference type="AlphaFoldDB" id="A0A6A7BYR0"/>
<keyword evidence="2" id="KW-1185">Reference proteome</keyword>
<gene>
    <name evidence="1" type="ORF">K470DRAFT_270870</name>
</gene>
<evidence type="ECO:0000313" key="2">
    <source>
        <dbReference type="Proteomes" id="UP000799421"/>
    </source>
</evidence>
<evidence type="ECO:0000313" key="1">
    <source>
        <dbReference type="EMBL" id="KAF2860350.1"/>
    </source>
</evidence>
<proteinExistence type="predicted"/>
<accession>A0A6A7BYR0</accession>